<dbReference type="SUPFAM" id="SSF50685">
    <property type="entry name" value="Barwin-like endoglucanases"/>
    <property type="match status" value="1"/>
</dbReference>
<keyword evidence="4" id="KW-1185">Reference proteome</keyword>
<evidence type="ECO:0000256" key="1">
    <source>
        <dbReference type="ARBA" id="ARBA00022729"/>
    </source>
</evidence>
<dbReference type="EMBL" id="GG745371">
    <property type="protein sequence ID" value="KNE71404.1"/>
    <property type="molecule type" value="Genomic_DNA"/>
</dbReference>
<gene>
    <name evidence="3" type="ORF">AMAG_15639</name>
</gene>
<feature type="compositionally biased region" description="Polar residues" evidence="2">
    <location>
        <begin position="1"/>
        <end position="10"/>
    </location>
</feature>
<dbReference type="OrthoDB" id="623670at2759"/>
<evidence type="ECO:0000313" key="4">
    <source>
        <dbReference type="Proteomes" id="UP000054350"/>
    </source>
</evidence>
<name>A0A0L0TA17_ALLM3</name>
<dbReference type="PANTHER" id="PTHR31836:SF28">
    <property type="entry name" value="SRCR DOMAIN-CONTAINING PROTEIN-RELATED"/>
    <property type="match status" value="1"/>
</dbReference>
<evidence type="ECO:0000256" key="2">
    <source>
        <dbReference type="SAM" id="MobiDB-lite"/>
    </source>
</evidence>
<dbReference type="CDD" id="cd22191">
    <property type="entry name" value="DPBB_RlpA_EXP_N-like"/>
    <property type="match status" value="1"/>
</dbReference>
<dbReference type="Proteomes" id="UP000054350">
    <property type="component" value="Unassembled WGS sequence"/>
</dbReference>
<evidence type="ECO:0000313" key="3">
    <source>
        <dbReference type="EMBL" id="KNE71404.1"/>
    </source>
</evidence>
<dbReference type="InterPro" id="IPR036908">
    <property type="entry name" value="RlpA-like_sf"/>
</dbReference>
<reference evidence="4" key="2">
    <citation type="submission" date="2009-11" db="EMBL/GenBank/DDBJ databases">
        <title>The Genome Sequence of Allomyces macrogynus strain ATCC 38327.</title>
        <authorList>
            <consortium name="The Broad Institute Genome Sequencing Platform"/>
            <person name="Russ C."/>
            <person name="Cuomo C."/>
            <person name="Shea T."/>
            <person name="Young S.K."/>
            <person name="Zeng Q."/>
            <person name="Koehrsen M."/>
            <person name="Haas B."/>
            <person name="Borodovsky M."/>
            <person name="Guigo R."/>
            <person name="Alvarado L."/>
            <person name="Berlin A."/>
            <person name="Borenstein D."/>
            <person name="Chen Z."/>
            <person name="Engels R."/>
            <person name="Freedman E."/>
            <person name="Gellesch M."/>
            <person name="Goldberg J."/>
            <person name="Griggs A."/>
            <person name="Gujja S."/>
            <person name="Heiman D."/>
            <person name="Hepburn T."/>
            <person name="Howarth C."/>
            <person name="Jen D."/>
            <person name="Larson L."/>
            <person name="Lewis B."/>
            <person name="Mehta T."/>
            <person name="Park D."/>
            <person name="Pearson M."/>
            <person name="Roberts A."/>
            <person name="Saif S."/>
            <person name="Shenoy N."/>
            <person name="Sisk P."/>
            <person name="Stolte C."/>
            <person name="Sykes S."/>
            <person name="Walk T."/>
            <person name="White J."/>
            <person name="Yandava C."/>
            <person name="Burger G."/>
            <person name="Gray M.W."/>
            <person name="Holland P.W.H."/>
            <person name="King N."/>
            <person name="Lang F.B.F."/>
            <person name="Roger A.J."/>
            <person name="Ruiz-Trillo I."/>
            <person name="Lander E."/>
            <person name="Nusbaum C."/>
        </authorList>
    </citation>
    <scope>NUCLEOTIDE SEQUENCE [LARGE SCALE GENOMIC DNA]</scope>
    <source>
        <strain evidence="4">ATCC 38327</strain>
    </source>
</reference>
<proteinExistence type="predicted"/>
<organism evidence="3 4">
    <name type="scientific">Allomyces macrogynus (strain ATCC 38327)</name>
    <name type="common">Allomyces javanicus var. macrogynus</name>
    <dbReference type="NCBI Taxonomy" id="578462"/>
    <lineage>
        <taxon>Eukaryota</taxon>
        <taxon>Fungi</taxon>
        <taxon>Fungi incertae sedis</taxon>
        <taxon>Blastocladiomycota</taxon>
        <taxon>Blastocladiomycetes</taxon>
        <taxon>Blastocladiales</taxon>
        <taxon>Blastocladiaceae</taxon>
        <taxon>Allomyces</taxon>
    </lineage>
</organism>
<dbReference type="InterPro" id="IPR051477">
    <property type="entry name" value="Expansin_CellWall"/>
</dbReference>
<accession>A0A0L0TA17</accession>
<keyword evidence="1" id="KW-0732">Signal</keyword>
<feature type="region of interest" description="Disordered" evidence="2">
    <location>
        <begin position="1"/>
        <end position="20"/>
    </location>
</feature>
<reference evidence="3 4" key="1">
    <citation type="submission" date="2009-11" db="EMBL/GenBank/DDBJ databases">
        <title>Annotation of Allomyces macrogynus ATCC 38327.</title>
        <authorList>
            <consortium name="The Broad Institute Genome Sequencing Platform"/>
            <person name="Russ C."/>
            <person name="Cuomo C."/>
            <person name="Burger G."/>
            <person name="Gray M.W."/>
            <person name="Holland P.W.H."/>
            <person name="King N."/>
            <person name="Lang F.B.F."/>
            <person name="Roger A.J."/>
            <person name="Ruiz-Trillo I."/>
            <person name="Young S.K."/>
            <person name="Zeng Q."/>
            <person name="Gargeya S."/>
            <person name="Fitzgerald M."/>
            <person name="Haas B."/>
            <person name="Abouelleil A."/>
            <person name="Alvarado L."/>
            <person name="Arachchi H.M."/>
            <person name="Berlin A."/>
            <person name="Chapman S.B."/>
            <person name="Gearin G."/>
            <person name="Goldberg J."/>
            <person name="Griggs A."/>
            <person name="Gujja S."/>
            <person name="Hansen M."/>
            <person name="Heiman D."/>
            <person name="Howarth C."/>
            <person name="Larimer J."/>
            <person name="Lui A."/>
            <person name="MacDonald P.J.P."/>
            <person name="McCowen C."/>
            <person name="Montmayeur A."/>
            <person name="Murphy C."/>
            <person name="Neiman D."/>
            <person name="Pearson M."/>
            <person name="Priest M."/>
            <person name="Roberts A."/>
            <person name="Saif S."/>
            <person name="Shea T."/>
            <person name="Sisk P."/>
            <person name="Stolte C."/>
            <person name="Sykes S."/>
            <person name="Wortman J."/>
            <person name="Nusbaum C."/>
            <person name="Birren B."/>
        </authorList>
    </citation>
    <scope>NUCLEOTIDE SEQUENCE [LARGE SCALE GENOMIC DNA]</scope>
    <source>
        <strain evidence="3 4">ATCC 38327</strain>
    </source>
</reference>
<protein>
    <recommendedName>
        <fullName evidence="5">RlpA-like protein double-psi beta-barrel domain-containing protein</fullName>
    </recommendedName>
</protein>
<dbReference type="AlphaFoldDB" id="A0A0L0TA17"/>
<dbReference type="eggNOG" id="ENOG502S8GS">
    <property type="taxonomic scope" value="Eukaryota"/>
</dbReference>
<dbReference type="Gene3D" id="2.40.40.10">
    <property type="entry name" value="RlpA-like domain"/>
    <property type="match status" value="1"/>
</dbReference>
<dbReference type="PANTHER" id="PTHR31836">
    <property type="match status" value="1"/>
</dbReference>
<dbReference type="VEuPathDB" id="FungiDB:AMAG_15639"/>
<sequence length="301" mass="30343">MTMLSSNASSREACPRRPPRSGTLSCVLTVVVAFLALVVVAVHAHPSGGSARQGTAGIMLFRSDSSPLSSSSLLPRGLNEGSGDATYYNVGLGACEVTNTDRDLIAALNWKDFGAYWPAKKSPACGSCLLVSVPSKPDIAPLKIQVQDKCPGCKAGDLDLSPAAFTHFYPEGQGRFPITWTRVSCDGFSPLAPVEDDTDKDATNAVIANTAPSGHRVALADTHLLRWSPASKSTATAAGAAAAQASAVAAAAAAAAAASAPGAATAASAAQSVSGDGAVPASLLDSPSAVAAPLISYPGFY</sequence>
<evidence type="ECO:0008006" key="5">
    <source>
        <dbReference type="Google" id="ProtNLM"/>
    </source>
</evidence>